<dbReference type="Proteomes" id="UP000237684">
    <property type="component" value="Unassembled WGS sequence"/>
</dbReference>
<keyword evidence="2" id="KW-0810">Translation regulation</keyword>
<dbReference type="PANTHER" id="PTHR21043">
    <property type="entry name" value="IOJAP SUPERFAMILY ORTHOLOG"/>
    <property type="match status" value="1"/>
</dbReference>
<keyword evidence="4" id="KW-1185">Reference proteome</keyword>
<keyword evidence="2" id="KW-0963">Cytoplasm</keyword>
<dbReference type="AlphaFoldDB" id="A0A2S8SUF9"/>
<dbReference type="GO" id="GO:0005737">
    <property type="term" value="C:cytoplasm"/>
    <property type="evidence" value="ECO:0007669"/>
    <property type="project" value="UniProtKB-SubCell"/>
</dbReference>
<dbReference type="PANTHER" id="PTHR21043:SF0">
    <property type="entry name" value="MITOCHONDRIAL ASSEMBLY OF RIBOSOMAL LARGE SUBUNIT PROTEIN 1"/>
    <property type="match status" value="1"/>
</dbReference>
<dbReference type="GO" id="GO:0042256">
    <property type="term" value="P:cytosolic ribosome assembly"/>
    <property type="evidence" value="ECO:0007669"/>
    <property type="project" value="UniProtKB-UniRule"/>
</dbReference>
<reference evidence="3 4" key="1">
    <citation type="journal article" date="2018" name="Syst. Appl. Microbiol.">
        <title>Abditibacterium utsteinense sp. nov., the first cultivated member of candidate phylum FBP, isolated from ice-free Antarctic soil samples.</title>
        <authorList>
            <person name="Tahon G."/>
            <person name="Tytgat B."/>
            <person name="Lebbe L."/>
            <person name="Carlier A."/>
            <person name="Willems A."/>
        </authorList>
    </citation>
    <scope>NUCLEOTIDE SEQUENCE [LARGE SCALE GENOMIC DNA]</scope>
    <source>
        <strain evidence="3 4">LMG 29911</strain>
    </source>
</reference>
<protein>
    <recommendedName>
        <fullName evidence="2">Ribosomal silencing factor RsfS</fullName>
    </recommendedName>
</protein>
<dbReference type="NCBIfam" id="TIGR00090">
    <property type="entry name" value="rsfS_iojap_ybeB"/>
    <property type="match status" value="1"/>
</dbReference>
<dbReference type="GO" id="GO:0090071">
    <property type="term" value="P:negative regulation of ribosome biogenesis"/>
    <property type="evidence" value="ECO:0007669"/>
    <property type="project" value="UniProtKB-UniRule"/>
</dbReference>
<dbReference type="EMBL" id="NIGF01000005">
    <property type="protein sequence ID" value="PQV64430.1"/>
    <property type="molecule type" value="Genomic_DNA"/>
</dbReference>
<accession>A0A2S8SUF9</accession>
<proteinExistence type="inferred from homology"/>
<keyword evidence="2" id="KW-0678">Repressor</keyword>
<comment type="similarity">
    <text evidence="1 2">Belongs to the Iojap/RsfS family.</text>
</comment>
<evidence type="ECO:0000256" key="2">
    <source>
        <dbReference type="HAMAP-Rule" id="MF_01477"/>
    </source>
</evidence>
<gene>
    <name evidence="2" type="primary">rsfS</name>
    <name evidence="3" type="ORF">B1R32_105111</name>
</gene>
<evidence type="ECO:0000313" key="3">
    <source>
        <dbReference type="EMBL" id="PQV64430.1"/>
    </source>
</evidence>
<dbReference type="RefSeq" id="WP_202973460.1">
    <property type="nucleotide sequence ID" value="NZ_NIGF01000005.1"/>
</dbReference>
<evidence type="ECO:0000256" key="1">
    <source>
        <dbReference type="ARBA" id="ARBA00010574"/>
    </source>
</evidence>
<name>A0A2S8SUF9_9BACT</name>
<dbReference type="GO" id="GO:0017148">
    <property type="term" value="P:negative regulation of translation"/>
    <property type="evidence" value="ECO:0007669"/>
    <property type="project" value="UniProtKB-UniRule"/>
</dbReference>
<dbReference type="InterPro" id="IPR004394">
    <property type="entry name" value="Iojap/RsfS/C7orf30"/>
</dbReference>
<dbReference type="InterPro" id="IPR043519">
    <property type="entry name" value="NT_sf"/>
</dbReference>
<dbReference type="FunCoup" id="A0A2S8SUF9">
    <property type="interactions" value="319"/>
</dbReference>
<dbReference type="GO" id="GO:0043023">
    <property type="term" value="F:ribosomal large subunit binding"/>
    <property type="evidence" value="ECO:0007669"/>
    <property type="project" value="TreeGrafter"/>
</dbReference>
<dbReference type="HAMAP" id="MF_01477">
    <property type="entry name" value="Iojap_RsfS"/>
    <property type="match status" value="1"/>
</dbReference>
<dbReference type="InParanoid" id="A0A2S8SUF9"/>
<dbReference type="Pfam" id="PF02410">
    <property type="entry name" value="RsfS"/>
    <property type="match status" value="1"/>
</dbReference>
<comment type="caution">
    <text evidence="3">The sequence shown here is derived from an EMBL/GenBank/DDBJ whole genome shotgun (WGS) entry which is preliminary data.</text>
</comment>
<dbReference type="Gene3D" id="3.30.460.10">
    <property type="entry name" value="Beta Polymerase, domain 2"/>
    <property type="match status" value="1"/>
</dbReference>
<dbReference type="SUPFAM" id="SSF81301">
    <property type="entry name" value="Nucleotidyltransferase"/>
    <property type="match status" value="1"/>
</dbReference>
<comment type="function">
    <text evidence="2">Functions as a ribosomal silencing factor. Interacts with ribosomal protein uL14 (rplN), blocking formation of intersubunit bridge B8. Prevents association of the 30S and 50S ribosomal subunits and the formation of functional ribosomes, thus repressing translation.</text>
</comment>
<organism evidence="3 4">
    <name type="scientific">Abditibacterium utsteinense</name>
    <dbReference type="NCBI Taxonomy" id="1960156"/>
    <lineage>
        <taxon>Bacteria</taxon>
        <taxon>Pseudomonadati</taxon>
        <taxon>Abditibacteriota</taxon>
        <taxon>Abditibacteriia</taxon>
        <taxon>Abditibacteriales</taxon>
        <taxon>Abditibacteriaceae</taxon>
        <taxon>Abditibacterium</taxon>
    </lineage>
</organism>
<comment type="subcellular location">
    <subcellularLocation>
        <location evidence="2">Cytoplasm</location>
    </subcellularLocation>
</comment>
<comment type="subunit">
    <text evidence="2">Interacts with ribosomal protein uL14 (rplN).</text>
</comment>
<sequence>MEQSEILPLETEENASSYTENLEITDLIELQNNEAGQKVARICAGVDELKALDIMVLDVRKQTIIADYFVICSGTSSTHIRSIAGNVQDRMREGGFRSKPEGDGDSQWVVMDYGDAILHVLSEETREFYDLERLWADAKMTQWPESQPSG</sequence>
<evidence type="ECO:0000313" key="4">
    <source>
        <dbReference type="Proteomes" id="UP000237684"/>
    </source>
</evidence>